<dbReference type="InterPro" id="IPR011989">
    <property type="entry name" value="ARM-like"/>
</dbReference>
<feature type="repeat" description="ARM" evidence="6">
    <location>
        <begin position="207"/>
        <end position="250"/>
    </location>
</feature>
<name>L5L5S5_PTEAL</name>
<dbReference type="PANTHER" id="PTHR10372:SF3">
    <property type="entry name" value="PLAKOPHILIN-1"/>
    <property type="match status" value="1"/>
</dbReference>
<dbReference type="InterPro" id="IPR016024">
    <property type="entry name" value="ARM-type_fold"/>
</dbReference>
<organism evidence="8 9">
    <name type="scientific">Pteropus alecto</name>
    <name type="common">Black flying fox</name>
    <dbReference type="NCBI Taxonomy" id="9402"/>
    <lineage>
        <taxon>Eukaryota</taxon>
        <taxon>Metazoa</taxon>
        <taxon>Chordata</taxon>
        <taxon>Craniata</taxon>
        <taxon>Vertebrata</taxon>
        <taxon>Euteleostomi</taxon>
        <taxon>Mammalia</taxon>
        <taxon>Eutheria</taxon>
        <taxon>Laurasiatheria</taxon>
        <taxon>Chiroptera</taxon>
        <taxon>Yinpterochiroptera</taxon>
        <taxon>Pteropodoidea</taxon>
        <taxon>Pteropodidae</taxon>
        <taxon>Pteropodinae</taxon>
        <taxon>Pteropus</taxon>
    </lineage>
</organism>
<dbReference type="Proteomes" id="UP000010552">
    <property type="component" value="Unassembled WGS sequence"/>
</dbReference>
<dbReference type="InterPro" id="IPR000225">
    <property type="entry name" value="Armadillo"/>
</dbReference>
<proteinExistence type="inferred from homology"/>
<dbReference type="STRING" id="9402.L5L5S5"/>
<feature type="repeat" description="ARM" evidence="6">
    <location>
        <begin position="165"/>
        <end position="207"/>
    </location>
</feature>
<dbReference type="eggNOG" id="KOG1048">
    <property type="taxonomic scope" value="Eukaryota"/>
</dbReference>
<dbReference type="GO" id="GO:0005634">
    <property type="term" value="C:nucleus"/>
    <property type="evidence" value="ECO:0007669"/>
    <property type="project" value="TreeGrafter"/>
</dbReference>
<gene>
    <name evidence="8" type="ORF">PAL_GLEAN10003773</name>
</gene>
<evidence type="ECO:0000256" key="1">
    <source>
        <dbReference type="ARBA" id="ARBA00004282"/>
    </source>
</evidence>
<keyword evidence="5" id="KW-0965">Cell junction</keyword>
<evidence type="ECO:0000256" key="4">
    <source>
        <dbReference type="ARBA" id="ARBA00022889"/>
    </source>
</evidence>
<feature type="region of interest" description="Disordered" evidence="7">
    <location>
        <begin position="361"/>
        <end position="383"/>
    </location>
</feature>
<dbReference type="PROSITE" id="PS50176">
    <property type="entry name" value="ARM_REPEAT"/>
    <property type="match status" value="2"/>
</dbReference>
<keyword evidence="4" id="KW-0130">Cell adhesion</keyword>
<dbReference type="GO" id="GO:0005912">
    <property type="term" value="C:adherens junction"/>
    <property type="evidence" value="ECO:0007669"/>
    <property type="project" value="TreeGrafter"/>
</dbReference>
<dbReference type="PANTHER" id="PTHR10372">
    <property type="entry name" value="PLAKOPHILLIN-RELATED"/>
    <property type="match status" value="1"/>
</dbReference>
<evidence type="ECO:0000256" key="2">
    <source>
        <dbReference type="ARBA" id="ARBA00005462"/>
    </source>
</evidence>
<comment type="subcellular location">
    <subcellularLocation>
        <location evidence="1">Cell junction</location>
    </subcellularLocation>
</comment>
<protein>
    <submittedName>
        <fullName evidence="8">Plakophilin-1</fullName>
    </submittedName>
</protein>
<evidence type="ECO:0000256" key="3">
    <source>
        <dbReference type="ARBA" id="ARBA00022737"/>
    </source>
</evidence>
<sequence>MESWGRHLPRAGCPTAGAGSDICFLQKIKASRSEPDLYCDPRGTLRKGVPSSKGHKTTQSRYSFYSTCSGQKGAKKCVARPPSCTSKQEPVYIPPMSCSKDMSFGHSRASSKICSEDIECSGLTIPKAVQYLSSQDEKYQAIGAYYIQHTCFQDESAKQQVYQLGGICKLVDLLRSPNQNVQQAAAGALRNLVFRSATNKLETRRQGGIREAVSLLKRTGNAEIQKQLTGLLWNLSSTDELKEELIADALPVLTDRVIVPFSGWCDGNSNVPREVVDPEVFFNATGCLRNLSSADAGRQTMRNYTGLIDALMAYVQSCVAASRCDDKVTGEPHVAPPLGATAGLRAEPVHWLLGPVPVGTWLSDPDRTPPGGRREAGPDTGVGGQVCAQTPGWSPEEKAGLQEQRLAGCRALIVGTWAGPAPHY</sequence>
<feature type="compositionally biased region" description="Basic and acidic residues" evidence="7">
    <location>
        <begin position="364"/>
        <end position="377"/>
    </location>
</feature>
<dbReference type="GO" id="GO:0005886">
    <property type="term" value="C:plasma membrane"/>
    <property type="evidence" value="ECO:0007669"/>
    <property type="project" value="TreeGrafter"/>
</dbReference>
<dbReference type="AlphaFoldDB" id="L5L5S5"/>
<keyword evidence="9" id="KW-1185">Reference proteome</keyword>
<evidence type="ECO:0000256" key="6">
    <source>
        <dbReference type="PROSITE-ProRule" id="PRU00259"/>
    </source>
</evidence>
<dbReference type="InterPro" id="IPR028435">
    <property type="entry name" value="Plakophilin/d_Catenin"/>
</dbReference>
<reference evidence="9" key="1">
    <citation type="journal article" date="2013" name="Science">
        <title>Comparative analysis of bat genomes provides insight into the evolution of flight and immunity.</title>
        <authorList>
            <person name="Zhang G."/>
            <person name="Cowled C."/>
            <person name="Shi Z."/>
            <person name="Huang Z."/>
            <person name="Bishop-Lilly K.A."/>
            <person name="Fang X."/>
            <person name="Wynne J.W."/>
            <person name="Xiong Z."/>
            <person name="Baker M.L."/>
            <person name="Zhao W."/>
            <person name="Tachedjian M."/>
            <person name="Zhu Y."/>
            <person name="Zhou P."/>
            <person name="Jiang X."/>
            <person name="Ng J."/>
            <person name="Yang L."/>
            <person name="Wu L."/>
            <person name="Xiao J."/>
            <person name="Feng Y."/>
            <person name="Chen Y."/>
            <person name="Sun X."/>
            <person name="Zhang Y."/>
            <person name="Marsh G.A."/>
            <person name="Crameri G."/>
            <person name="Broder C.C."/>
            <person name="Frey K.G."/>
            <person name="Wang L.F."/>
            <person name="Wang J."/>
        </authorList>
    </citation>
    <scope>NUCLEOTIDE SEQUENCE [LARGE SCALE GENOMIC DNA]</scope>
</reference>
<dbReference type="Gene3D" id="1.25.10.10">
    <property type="entry name" value="Leucine-rich Repeat Variant"/>
    <property type="match status" value="1"/>
</dbReference>
<accession>L5L5S5</accession>
<evidence type="ECO:0000256" key="7">
    <source>
        <dbReference type="SAM" id="MobiDB-lite"/>
    </source>
</evidence>
<dbReference type="EMBL" id="KB030271">
    <property type="protein sequence ID" value="ELK19084.1"/>
    <property type="molecule type" value="Genomic_DNA"/>
</dbReference>
<evidence type="ECO:0000256" key="5">
    <source>
        <dbReference type="ARBA" id="ARBA00022949"/>
    </source>
</evidence>
<comment type="similarity">
    <text evidence="2">Belongs to the beta-catenin family.</text>
</comment>
<evidence type="ECO:0000313" key="9">
    <source>
        <dbReference type="Proteomes" id="UP000010552"/>
    </source>
</evidence>
<dbReference type="GO" id="GO:0005737">
    <property type="term" value="C:cytoplasm"/>
    <property type="evidence" value="ECO:0007669"/>
    <property type="project" value="TreeGrafter"/>
</dbReference>
<dbReference type="GO" id="GO:0098609">
    <property type="term" value="P:cell-cell adhesion"/>
    <property type="evidence" value="ECO:0007669"/>
    <property type="project" value="InterPro"/>
</dbReference>
<dbReference type="SUPFAM" id="SSF48371">
    <property type="entry name" value="ARM repeat"/>
    <property type="match status" value="1"/>
</dbReference>
<evidence type="ECO:0000313" key="8">
    <source>
        <dbReference type="EMBL" id="ELK19084.1"/>
    </source>
</evidence>
<dbReference type="InParanoid" id="L5L5S5"/>
<dbReference type="Pfam" id="PF00514">
    <property type="entry name" value="Arm"/>
    <property type="match status" value="2"/>
</dbReference>
<dbReference type="SMART" id="SM00185">
    <property type="entry name" value="ARM"/>
    <property type="match status" value="3"/>
</dbReference>
<keyword evidence="3" id="KW-0677">Repeat</keyword>